<keyword evidence="7 10" id="KW-0456">Lyase</keyword>
<dbReference type="PROSITE" id="PS00393">
    <property type="entry name" value="PEPCASE_2"/>
    <property type="match status" value="1"/>
</dbReference>
<dbReference type="PRINTS" id="PR00150">
    <property type="entry name" value="PEPCARBXLASE"/>
</dbReference>
<dbReference type="InterPro" id="IPR015813">
    <property type="entry name" value="Pyrv/PenolPyrv_kinase-like_dom"/>
</dbReference>
<dbReference type="RefSeq" id="WP_200257020.1">
    <property type="nucleotide sequence ID" value="NZ_NRSH01000027.1"/>
</dbReference>
<name>A0ABS1E4Q5_9GAMM</name>
<keyword evidence="8 10" id="KW-0120">Carbon dioxide fixation</keyword>
<proteinExistence type="inferred from homology"/>
<comment type="catalytic activity">
    <reaction evidence="9 10">
        <text>oxaloacetate + phosphate = phosphoenolpyruvate + hydrogencarbonate</text>
        <dbReference type="Rhea" id="RHEA:28370"/>
        <dbReference type="ChEBI" id="CHEBI:16452"/>
        <dbReference type="ChEBI" id="CHEBI:17544"/>
        <dbReference type="ChEBI" id="CHEBI:43474"/>
        <dbReference type="ChEBI" id="CHEBI:58702"/>
        <dbReference type="EC" id="4.1.1.31"/>
    </reaction>
</comment>
<dbReference type="EC" id="4.1.1.31" evidence="4 10"/>
<dbReference type="InterPro" id="IPR021135">
    <property type="entry name" value="PEP_COase"/>
</dbReference>
<accession>A0ABS1E4Q5</accession>
<evidence type="ECO:0000256" key="8">
    <source>
        <dbReference type="ARBA" id="ARBA00023300"/>
    </source>
</evidence>
<protein>
    <recommendedName>
        <fullName evidence="5 10">Phosphoenolpyruvate carboxylase</fullName>
        <shortName evidence="10">PEPC</shortName>
        <shortName evidence="10">PEPCase</shortName>
        <ecNumber evidence="4 10">4.1.1.31</ecNumber>
    </recommendedName>
</protein>
<evidence type="ECO:0000313" key="14">
    <source>
        <dbReference type="Proteomes" id="UP000738126"/>
    </source>
</evidence>
<comment type="function">
    <text evidence="2 10">Forms oxaloacetate, a four-carbon dicarboxylic acid source for the tricarboxylic acid cycle.</text>
</comment>
<evidence type="ECO:0000256" key="9">
    <source>
        <dbReference type="ARBA" id="ARBA00048995"/>
    </source>
</evidence>
<dbReference type="EMBL" id="NRSH01000027">
    <property type="protein sequence ID" value="MBK1726184.1"/>
    <property type="molecule type" value="Genomic_DNA"/>
</dbReference>
<evidence type="ECO:0000256" key="4">
    <source>
        <dbReference type="ARBA" id="ARBA00012305"/>
    </source>
</evidence>
<dbReference type="SUPFAM" id="SSF51621">
    <property type="entry name" value="Phosphoenolpyruvate/pyruvate domain"/>
    <property type="match status" value="1"/>
</dbReference>
<feature type="active site" evidence="10 12">
    <location>
        <position position="552"/>
    </location>
</feature>
<comment type="similarity">
    <text evidence="3 10">Belongs to the PEPCase type 1 family.</text>
</comment>
<evidence type="ECO:0000256" key="3">
    <source>
        <dbReference type="ARBA" id="ARBA00008346"/>
    </source>
</evidence>
<dbReference type="PROSITE" id="PS00781">
    <property type="entry name" value="PEPCASE_1"/>
    <property type="match status" value="1"/>
</dbReference>
<keyword evidence="6 10" id="KW-0460">Magnesium</keyword>
<evidence type="ECO:0000256" key="5">
    <source>
        <dbReference type="ARBA" id="ARBA00022419"/>
    </source>
</evidence>
<dbReference type="InterPro" id="IPR018129">
    <property type="entry name" value="PEP_COase_Lys_AS"/>
</dbReference>
<comment type="subunit">
    <text evidence="10">Homotetramer.</text>
</comment>
<evidence type="ECO:0000313" key="13">
    <source>
        <dbReference type="EMBL" id="MBK1726184.1"/>
    </source>
</evidence>
<dbReference type="NCBIfam" id="NF000584">
    <property type="entry name" value="PRK00009.1"/>
    <property type="match status" value="1"/>
</dbReference>
<dbReference type="InterPro" id="IPR033129">
    <property type="entry name" value="PEPCASE_His_AS"/>
</dbReference>
<keyword evidence="14" id="KW-1185">Reference proteome</keyword>
<evidence type="ECO:0000256" key="12">
    <source>
        <dbReference type="PROSITE-ProRule" id="PRU10112"/>
    </source>
</evidence>
<dbReference type="Proteomes" id="UP000738126">
    <property type="component" value="Unassembled WGS sequence"/>
</dbReference>
<dbReference type="PANTHER" id="PTHR30523">
    <property type="entry name" value="PHOSPHOENOLPYRUVATE CARBOXYLASE"/>
    <property type="match status" value="1"/>
</dbReference>
<comment type="cofactor">
    <cofactor evidence="1 10">
        <name>Mg(2+)</name>
        <dbReference type="ChEBI" id="CHEBI:18420"/>
    </cofactor>
</comment>
<reference evidence="13 14" key="1">
    <citation type="journal article" date="2020" name="Microorganisms">
        <title>Osmotic Adaptation and Compatible Solute Biosynthesis of Phototrophic Bacteria as Revealed from Genome Analyses.</title>
        <authorList>
            <person name="Imhoff J.F."/>
            <person name="Rahn T."/>
            <person name="Kunzel S."/>
            <person name="Keller A."/>
            <person name="Neulinger S.C."/>
        </authorList>
    </citation>
    <scope>NUCLEOTIDE SEQUENCE [LARGE SCALE GENOMIC DNA]</scope>
    <source>
        <strain evidence="13 14">DSM 15116</strain>
    </source>
</reference>
<evidence type="ECO:0000256" key="7">
    <source>
        <dbReference type="ARBA" id="ARBA00023239"/>
    </source>
</evidence>
<evidence type="ECO:0000256" key="6">
    <source>
        <dbReference type="ARBA" id="ARBA00022842"/>
    </source>
</evidence>
<sequence>MEATSGGGDGALRDEIRELGELLGTTLREQGGQELFDTVERVRGLAKAARAGDEGASETLQNLLSQLPPEQVIPVARAFSQFLNLANVAEQHYRVQHSQEWAYAPEGKLLFGSLAEALPRLCGELDPEQVYEAVCGLDINLVLTAHPTEVQRRTMLQKYNRVATLLERRDRYGAGAAEAEEIREALKREITAAWHTDEIRRRRPTPQDEARWGLAVVEQTLWNAIPRYLRNLDRALGEHTGRRLPLDCAPVTFGTWMGGDRDGNPYVTHRVTRDVALLARWMAAYLYERDIQSLITGLSLQACDDDLRAEVGGEAWEPYRVVLKRVRARLRQTQRWAEAKLQGGHPPEGEILHDIEELRQPLLRCYYSLQRVGAGAVAEGELLDTIRRASCFGLTLMPMDIRQHAGHHTRALDAITRELGLGSYAAWDEETRQRWLLAELASRRPLIPHDFAPEREIEELLETLRTFNELGPEALGAYIVSHAAEPSDILAVELLQQACGVRHPLRVVPLFETRDTLARAERTMATLFANPWYRERIGGCQEIMIGYSDSTKDAGHLTSAWTLFQAQERLVALARRERIDLTLFHGRGGSIGRGGGPTHSAILAQPPGSVDGTLRVTEQGEVIQAKFGLPGIALRNLELYTTAVLEATVKPPAPPRQRWREIMDRLDERAMAAYRNTVKERPEFIEYFRAATPIEEISRLTIGSRPAKRAPEQMTVDSLRAIPWVFAWTQTRLMLPAWLGVGEALEAALDEGLADELREMFEQWPFFEALLDMVEMVLAKGEPGVTRLYERTLVPEELQGIGEELRERFCRTRDAVLTVTGHEAPLADFPVVRRAVEIRNPYVDPLNMLQVELLRRSRLRDDEALRRALQVVINGIAAGLRNTG</sequence>
<dbReference type="InterPro" id="IPR022805">
    <property type="entry name" value="PEP_COase_bac/pln-type"/>
</dbReference>
<organism evidence="13 14">
    <name type="scientific">Halorhodospira neutriphila</name>
    <dbReference type="NCBI Taxonomy" id="168379"/>
    <lineage>
        <taxon>Bacteria</taxon>
        <taxon>Pseudomonadati</taxon>
        <taxon>Pseudomonadota</taxon>
        <taxon>Gammaproteobacteria</taxon>
        <taxon>Chromatiales</taxon>
        <taxon>Ectothiorhodospiraceae</taxon>
        <taxon>Halorhodospira</taxon>
    </lineage>
</organism>
<dbReference type="Pfam" id="PF00311">
    <property type="entry name" value="PEPcase"/>
    <property type="match status" value="1"/>
</dbReference>
<evidence type="ECO:0000256" key="2">
    <source>
        <dbReference type="ARBA" id="ARBA00003670"/>
    </source>
</evidence>
<dbReference type="PANTHER" id="PTHR30523:SF6">
    <property type="entry name" value="PHOSPHOENOLPYRUVATE CARBOXYLASE"/>
    <property type="match status" value="1"/>
</dbReference>
<evidence type="ECO:0000256" key="11">
    <source>
        <dbReference type="PROSITE-ProRule" id="PRU10111"/>
    </source>
</evidence>
<gene>
    <name evidence="10" type="primary">ppc</name>
    <name evidence="13" type="ORF">CKO13_03920</name>
</gene>
<dbReference type="Gene3D" id="1.20.1440.90">
    <property type="entry name" value="Phosphoenolpyruvate/pyruvate domain"/>
    <property type="match status" value="1"/>
</dbReference>
<evidence type="ECO:0000256" key="1">
    <source>
        <dbReference type="ARBA" id="ARBA00001946"/>
    </source>
</evidence>
<evidence type="ECO:0000256" key="10">
    <source>
        <dbReference type="HAMAP-Rule" id="MF_00595"/>
    </source>
</evidence>
<feature type="active site" evidence="10 11">
    <location>
        <position position="146"/>
    </location>
</feature>
<dbReference type="HAMAP" id="MF_00595">
    <property type="entry name" value="PEPcase_type1"/>
    <property type="match status" value="1"/>
</dbReference>
<comment type="caution">
    <text evidence="13">The sequence shown here is derived from an EMBL/GenBank/DDBJ whole genome shotgun (WGS) entry which is preliminary data.</text>
</comment>